<keyword evidence="3" id="KW-1185">Reference proteome</keyword>
<dbReference type="HOGENOM" id="CLU_1776057_0_0_9"/>
<evidence type="ECO:0000313" key="3">
    <source>
        <dbReference type="Proteomes" id="UP000016662"/>
    </source>
</evidence>
<dbReference type="OrthoDB" id="2355620at2"/>
<dbReference type="PATRIC" id="fig|411473.3.peg.1546"/>
<reference evidence="2 3" key="1">
    <citation type="submission" date="2013-07" db="EMBL/GenBank/DDBJ databases">
        <authorList>
            <person name="Weinstock G."/>
            <person name="Sodergren E."/>
            <person name="Wylie T."/>
            <person name="Fulton L."/>
            <person name="Fulton R."/>
            <person name="Fronick C."/>
            <person name="O'Laughlin M."/>
            <person name="Godfrey J."/>
            <person name="Miner T."/>
            <person name="Herter B."/>
            <person name="Appelbaum E."/>
            <person name="Cordes M."/>
            <person name="Lek S."/>
            <person name="Wollam A."/>
            <person name="Pepin K.H."/>
            <person name="Palsikar V.B."/>
            <person name="Mitreva M."/>
            <person name="Wilson R.K."/>
        </authorList>
    </citation>
    <scope>NUCLEOTIDE SEQUENCE [LARGE SCALE GENOMIC DNA]</scope>
    <source>
        <strain evidence="2 3">ATCC 27760</strain>
    </source>
</reference>
<dbReference type="RefSeq" id="WP_021683381.1">
    <property type="nucleotide sequence ID" value="NZ_KI260480.1"/>
</dbReference>
<dbReference type="Gene3D" id="3.40.1580.10">
    <property type="entry name" value="SMI1/KNR4-like"/>
    <property type="match status" value="1"/>
</dbReference>
<accession>U2KRT6</accession>
<comment type="caution">
    <text evidence="2">The sequence shown here is derived from an EMBL/GenBank/DDBJ whole genome shotgun (WGS) entry which is preliminary data.</text>
</comment>
<protein>
    <recommendedName>
        <fullName evidence="1">Knr4/Smi1-like domain-containing protein</fullName>
    </recommendedName>
</protein>
<evidence type="ECO:0000313" key="2">
    <source>
        <dbReference type="EMBL" id="ERJ94800.1"/>
    </source>
</evidence>
<dbReference type="Proteomes" id="UP000016662">
    <property type="component" value="Unassembled WGS sequence"/>
</dbReference>
<proteinExistence type="predicted"/>
<feature type="domain" description="Knr4/Smi1-like" evidence="1">
    <location>
        <begin position="27"/>
        <end position="133"/>
    </location>
</feature>
<gene>
    <name evidence="2" type="ORF">RUMCAL_01884</name>
</gene>
<organism evidence="2 3">
    <name type="scientific">Ruminococcus callidus ATCC 27760</name>
    <dbReference type="NCBI Taxonomy" id="411473"/>
    <lineage>
        <taxon>Bacteria</taxon>
        <taxon>Bacillati</taxon>
        <taxon>Bacillota</taxon>
        <taxon>Clostridia</taxon>
        <taxon>Eubacteriales</taxon>
        <taxon>Oscillospiraceae</taxon>
        <taxon>Ruminococcus</taxon>
    </lineage>
</organism>
<dbReference type="InterPro" id="IPR018958">
    <property type="entry name" value="Knr4/Smi1-like_dom"/>
</dbReference>
<dbReference type="InterPro" id="IPR037883">
    <property type="entry name" value="Knr4/Smi1-like_sf"/>
</dbReference>
<dbReference type="SUPFAM" id="SSF160631">
    <property type="entry name" value="SMI1/KNR4-like"/>
    <property type="match status" value="1"/>
</dbReference>
<dbReference type="AlphaFoldDB" id="U2KRT6"/>
<evidence type="ECO:0000259" key="1">
    <source>
        <dbReference type="SMART" id="SM00860"/>
    </source>
</evidence>
<dbReference type="STRING" id="411473.RUMCAL_01884"/>
<name>U2KRT6_9FIRM</name>
<dbReference type="EMBL" id="AWVF01000235">
    <property type="protein sequence ID" value="ERJ94800.1"/>
    <property type="molecule type" value="Genomic_DNA"/>
</dbReference>
<dbReference type="SMART" id="SM00860">
    <property type="entry name" value="SMI1_KNR4"/>
    <property type="match status" value="1"/>
</dbReference>
<sequence length="146" mass="16838">MSKITALLQKMKSLCNSNNGKDTFNSPVTAEEISDWEIAHNVKLCDELKEFYLFSNGMNLRIYFSTFNICPFEKITFREGGLLGYGEFEGYMKIGDFVGDGSIICIDRNYHVCCIFEGDAEITKCSLTELIERELEHLEEKIEYRK</sequence>
<dbReference type="Pfam" id="PF09346">
    <property type="entry name" value="SMI1_KNR4"/>
    <property type="match status" value="1"/>
</dbReference>